<feature type="transmembrane region" description="Helical" evidence="1">
    <location>
        <begin position="191"/>
        <end position="214"/>
    </location>
</feature>
<evidence type="ECO:0000259" key="2">
    <source>
        <dbReference type="Pfam" id="PF01757"/>
    </source>
</evidence>
<dbReference type="Proteomes" id="UP000095468">
    <property type="component" value="Unassembled WGS sequence"/>
</dbReference>
<dbReference type="InterPro" id="IPR002656">
    <property type="entry name" value="Acyl_transf_3_dom"/>
</dbReference>
<feature type="transmembrane region" description="Helical" evidence="1">
    <location>
        <begin position="12"/>
        <end position="28"/>
    </location>
</feature>
<evidence type="ECO:0000313" key="3">
    <source>
        <dbReference type="EMBL" id="CUO49010.1"/>
    </source>
</evidence>
<feature type="transmembrane region" description="Helical" evidence="1">
    <location>
        <begin position="98"/>
        <end position="116"/>
    </location>
</feature>
<sequence length="260" mass="28910">MRGGLRRRISKVAGPYAFWSVIYLAAFPRPSWASGFLAFAVGSVSAQMYYLLVYSQLVLLTPVLFRLLSRYRFFIYCVTPACLLLRELAAVAGIALPLIQVFCPMWLIFYVFGLDWRRWAALIEGRTTQLVAVLFIFLIIQEVAGFWWYLTGDFNMATTQLKLGSAATSLAVIALLMAVPGSFKSRLSSTLLVDLGNASFGIYLCHILVLKAVWKLLGLFVIPLGVSTFAVWALTLAGSYSLVSLCGRYLPERIHIIVGL</sequence>
<evidence type="ECO:0000313" key="4">
    <source>
        <dbReference type="Proteomes" id="UP000095468"/>
    </source>
</evidence>
<feature type="transmembrane region" description="Helical" evidence="1">
    <location>
        <begin position="220"/>
        <end position="243"/>
    </location>
</feature>
<feature type="domain" description="Acyltransferase 3" evidence="2">
    <location>
        <begin position="4"/>
        <end position="240"/>
    </location>
</feature>
<proteinExistence type="predicted"/>
<keyword evidence="1" id="KW-0472">Membrane</keyword>
<keyword evidence="1" id="KW-1133">Transmembrane helix</keyword>
<organism evidence="3 4">
    <name type="scientific">Collinsella aerofaciens</name>
    <dbReference type="NCBI Taxonomy" id="74426"/>
    <lineage>
        <taxon>Bacteria</taxon>
        <taxon>Bacillati</taxon>
        <taxon>Actinomycetota</taxon>
        <taxon>Coriobacteriia</taxon>
        <taxon>Coriobacteriales</taxon>
        <taxon>Coriobacteriaceae</taxon>
        <taxon>Collinsella</taxon>
    </lineage>
</organism>
<keyword evidence="1" id="KW-0812">Transmembrane</keyword>
<gene>
    <name evidence="3" type="ORF">ERS852381_01686</name>
</gene>
<protein>
    <submittedName>
        <fullName evidence="3">Uncharacterized protein conserved in bacteria</fullName>
    </submittedName>
</protein>
<dbReference type="GO" id="GO:0016747">
    <property type="term" value="F:acyltransferase activity, transferring groups other than amino-acyl groups"/>
    <property type="evidence" value="ECO:0007669"/>
    <property type="project" value="InterPro"/>
</dbReference>
<accession>A0A174FKL4</accession>
<feature type="transmembrane region" description="Helical" evidence="1">
    <location>
        <begin position="128"/>
        <end position="149"/>
    </location>
</feature>
<dbReference type="AlphaFoldDB" id="A0A174FKL4"/>
<dbReference type="RefSeq" id="WP_055287321.1">
    <property type="nucleotide sequence ID" value="NZ_CYYP01000017.1"/>
</dbReference>
<feature type="transmembrane region" description="Helical" evidence="1">
    <location>
        <begin position="48"/>
        <end position="68"/>
    </location>
</feature>
<feature type="transmembrane region" description="Helical" evidence="1">
    <location>
        <begin position="161"/>
        <end position="179"/>
    </location>
</feature>
<evidence type="ECO:0000256" key="1">
    <source>
        <dbReference type="SAM" id="Phobius"/>
    </source>
</evidence>
<dbReference type="Pfam" id="PF01757">
    <property type="entry name" value="Acyl_transf_3"/>
    <property type="match status" value="1"/>
</dbReference>
<name>A0A174FKL4_9ACTN</name>
<reference evidence="3 4" key="1">
    <citation type="submission" date="2015-09" db="EMBL/GenBank/DDBJ databases">
        <authorList>
            <consortium name="Pathogen Informatics"/>
        </authorList>
    </citation>
    <scope>NUCLEOTIDE SEQUENCE [LARGE SCALE GENOMIC DNA]</scope>
    <source>
        <strain evidence="3 4">2789STDY5608823</strain>
    </source>
</reference>
<dbReference type="EMBL" id="CYYP01000017">
    <property type="protein sequence ID" value="CUO49010.1"/>
    <property type="molecule type" value="Genomic_DNA"/>
</dbReference>